<dbReference type="Gene3D" id="1.20.1600.10">
    <property type="entry name" value="Outer membrane efflux proteins (OEP)"/>
    <property type="match status" value="1"/>
</dbReference>
<evidence type="ECO:0000256" key="8">
    <source>
        <dbReference type="SAM" id="SignalP"/>
    </source>
</evidence>
<gene>
    <name evidence="9" type="ORF">OM074_02840</name>
</gene>
<dbReference type="Pfam" id="PF02321">
    <property type="entry name" value="OEP"/>
    <property type="match status" value="1"/>
</dbReference>
<dbReference type="GO" id="GO:0009279">
    <property type="term" value="C:cell outer membrane"/>
    <property type="evidence" value="ECO:0007669"/>
    <property type="project" value="UniProtKB-SubCell"/>
</dbReference>
<dbReference type="SUPFAM" id="SSF56954">
    <property type="entry name" value="Outer membrane efflux proteins (OEP)"/>
    <property type="match status" value="1"/>
</dbReference>
<comment type="similarity">
    <text evidence="2">Belongs to the outer membrane factor (OMF) (TC 1.B.17) family.</text>
</comment>
<comment type="caution">
    <text evidence="9">The sequence shown here is derived from an EMBL/GenBank/DDBJ whole genome shotgun (WGS) entry which is preliminary data.</text>
</comment>
<dbReference type="GO" id="GO:1990281">
    <property type="term" value="C:efflux pump complex"/>
    <property type="evidence" value="ECO:0007669"/>
    <property type="project" value="TreeGrafter"/>
</dbReference>
<evidence type="ECO:0000256" key="6">
    <source>
        <dbReference type="ARBA" id="ARBA00023136"/>
    </source>
</evidence>
<reference evidence="9" key="1">
    <citation type="submission" date="2022-10" db="EMBL/GenBank/DDBJ databases">
        <authorList>
            <person name="Yu W.X."/>
        </authorList>
    </citation>
    <scope>NUCLEOTIDE SEQUENCE</scope>
    <source>
        <strain evidence="9">D04</strain>
    </source>
</reference>
<proteinExistence type="inferred from homology"/>
<keyword evidence="8" id="KW-0732">Signal</keyword>
<dbReference type="RefSeq" id="WP_301197765.1">
    <property type="nucleotide sequence ID" value="NZ_JAPDPI010000003.1"/>
</dbReference>
<keyword evidence="5" id="KW-0812">Transmembrane</keyword>
<keyword evidence="6" id="KW-0472">Membrane</keyword>
<evidence type="ECO:0000313" key="10">
    <source>
        <dbReference type="Proteomes" id="UP001207408"/>
    </source>
</evidence>
<name>A0AAE3MBH2_9BACT</name>
<dbReference type="EMBL" id="JAPDPI010000003">
    <property type="protein sequence ID" value="MCW3804544.1"/>
    <property type="molecule type" value="Genomic_DNA"/>
</dbReference>
<evidence type="ECO:0000256" key="5">
    <source>
        <dbReference type="ARBA" id="ARBA00022692"/>
    </source>
</evidence>
<keyword evidence="10" id="KW-1185">Reference proteome</keyword>
<dbReference type="InterPro" id="IPR003423">
    <property type="entry name" value="OMP_efflux"/>
</dbReference>
<evidence type="ECO:0000256" key="7">
    <source>
        <dbReference type="ARBA" id="ARBA00023237"/>
    </source>
</evidence>
<feature type="signal peptide" evidence="8">
    <location>
        <begin position="1"/>
        <end position="20"/>
    </location>
</feature>
<dbReference type="PANTHER" id="PTHR30026">
    <property type="entry name" value="OUTER MEMBRANE PROTEIN TOLC"/>
    <property type="match status" value="1"/>
</dbReference>
<sequence length="431" mass="48681">MIKIQILAILFCILPVGMQAQNTLSLSQAIEMGLQNNYDLKITRNAEKISSINNTWGNTGALPTISFSTSLSEGFNYNDTENYRTEMISPELGLNWVLFDGFSARITKKKYEELENLSKGNTAILVENTIQEIVSAYNNCIVQQELVKVYAELMNLSEDRYNRELHAKDLGANTTYNTLLAKTSWLEDKSTYLQQKVEFENSIRTLNYALGIKDNKMWELTSGIKSDLPDYTLSDLTTKLLSNNTTLKNQYINQSLLAKETALAKSNYLPSLNINGGVSHTNRNVYYSKNSINDSKSNYSDVNIGLNLSYTIFNGGQRKRSVQIAKIEEESAVVETDQMKHSLQNQLLQIFSTYEVQKDLVLLANEREDAAKLNMDMAEEKLKTGAIDSFDFRDIQINYLNAAIQKLNAIYNVVESQTDLARITGGIINEF</sequence>
<comment type="subcellular location">
    <subcellularLocation>
        <location evidence="1">Cell outer membrane</location>
    </subcellularLocation>
</comment>
<evidence type="ECO:0000256" key="4">
    <source>
        <dbReference type="ARBA" id="ARBA00022452"/>
    </source>
</evidence>
<keyword evidence="3" id="KW-0813">Transport</keyword>
<dbReference type="GO" id="GO:0015562">
    <property type="term" value="F:efflux transmembrane transporter activity"/>
    <property type="evidence" value="ECO:0007669"/>
    <property type="project" value="InterPro"/>
</dbReference>
<evidence type="ECO:0000256" key="1">
    <source>
        <dbReference type="ARBA" id="ARBA00004442"/>
    </source>
</evidence>
<evidence type="ECO:0000256" key="2">
    <source>
        <dbReference type="ARBA" id="ARBA00007613"/>
    </source>
</evidence>
<protein>
    <submittedName>
        <fullName evidence="9">TolC family protein</fullName>
    </submittedName>
</protein>
<accession>A0AAE3MBH2</accession>
<feature type="chain" id="PRO_5042203774" evidence="8">
    <location>
        <begin position="21"/>
        <end position="431"/>
    </location>
</feature>
<dbReference type="InterPro" id="IPR051906">
    <property type="entry name" value="TolC-like"/>
</dbReference>
<organism evidence="9 10">
    <name type="scientific">Plebeiibacterium marinum</name>
    <dbReference type="NCBI Taxonomy" id="2992111"/>
    <lineage>
        <taxon>Bacteria</taxon>
        <taxon>Pseudomonadati</taxon>
        <taxon>Bacteroidota</taxon>
        <taxon>Bacteroidia</taxon>
        <taxon>Marinilabiliales</taxon>
        <taxon>Marinilabiliaceae</taxon>
        <taxon>Plebeiibacterium</taxon>
    </lineage>
</organism>
<dbReference type="PANTHER" id="PTHR30026:SF20">
    <property type="entry name" value="OUTER MEMBRANE PROTEIN TOLC"/>
    <property type="match status" value="1"/>
</dbReference>
<keyword evidence="7" id="KW-0998">Cell outer membrane</keyword>
<evidence type="ECO:0000256" key="3">
    <source>
        <dbReference type="ARBA" id="ARBA00022448"/>
    </source>
</evidence>
<evidence type="ECO:0000313" key="9">
    <source>
        <dbReference type="EMBL" id="MCW3804544.1"/>
    </source>
</evidence>
<dbReference type="GO" id="GO:0015288">
    <property type="term" value="F:porin activity"/>
    <property type="evidence" value="ECO:0007669"/>
    <property type="project" value="TreeGrafter"/>
</dbReference>
<dbReference type="Proteomes" id="UP001207408">
    <property type="component" value="Unassembled WGS sequence"/>
</dbReference>
<keyword evidence="4" id="KW-1134">Transmembrane beta strand</keyword>
<dbReference type="AlphaFoldDB" id="A0AAE3MBH2"/>